<dbReference type="HOGENOM" id="CLU_1774469_0_0_5"/>
<dbReference type="EMBL" id="CR925678">
    <property type="protein sequence ID" value="CAI26980.1"/>
    <property type="molecule type" value="Genomic_DNA"/>
</dbReference>
<dbReference type="AlphaFoldDB" id="A0A0H3M193"/>
<keyword evidence="2" id="KW-1133">Transmembrane helix</keyword>
<keyword evidence="2" id="KW-0812">Transmembrane</keyword>
<proteinExistence type="predicted"/>
<evidence type="ECO:0000256" key="1">
    <source>
        <dbReference type="SAM" id="MobiDB-lite"/>
    </source>
</evidence>
<feature type="transmembrane region" description="Helical" evidence="2">
    <location>
        <begin position="47"/>
        <end position="72"/>
    </location>
</feature>
<keyword evidence="2" id="KW-0472">Membrane</keyword>
<feature type="transmembrane region" description="Helical" evidence="2">
    <location>
        <begin position="21"/>
        <end position="41"/>
    </location>
</feature>
<dbReference type="Proteomes" id="UP000001021">
    <property type="component" value="Chromosome"/>
</dbReference>
<name>A0A0H3M193_EHRRW</name>
<keyword evidence="4" id="KW-1185">Reference proteome</keyword>
<evidence type="ECO:0000256" key="2">
    <source>
        <dbReference type="SAM" id="Phobius"/>
    </source>
</evidence>
<reference evidence="3 4" key="1">
    <citation type="journal article" date="2006" name="J. Bacteriol.">
        <title>Comparative genomic analysis of three strains of Ehrlichia ruminantium reveals an active process of genome size plasticity.</title>
        <authorList>
            <person name="Frutos R."/>
            <person name="Viari A."/>
            <person name="Ferraz C."/>
            <person name="Morgat A."/>
            <person name="Eychenie S."/>
            <person name="Kandassami Y."/>
            <person name="Chantal I."/>
            <person name="Bensaid A."/>
            <person name="Coissac E."/>
            <person name="Vachiery N."/>
            <person name="Demaille J."/>
            <person name="Martinez D."/>
        </authorList>
    </citation>
    <scope>NUCLEOTIDE SEQUENCE [LARGE SCALE GENOMIC DNA]</scope>
    <source>
        <strain evidence="3 4">Welgevonden</strain>
    </source>
</reference>
<dbReference type="KEGG" id="erw:ERWE_CDS_04860"/>
<organism evidence="3 4">
    <name type="scientific">Ehrlichia ruminantium (strain Welgevonden)</name>
    <dbReference type="NCBI Taxonomy" id="254945"/>
    <lineage>
        <taxon>Bacteria</taxon>
        <taxon>Pseudomonadati</taxon>
        <taxon>Pseudomonadota</taxon>
        <taxon>Alphaproteobacteria</taxon>
        <taxon>Rickettsiales</taxon>
        <taxon>Anaplasmataceae</taxon>
        <taxon>Ehrlichia</taxon>
    </lineage>
</organism>
<protein>
    <submittedName>
        <fullName evidence="3">Uncharacterized protein</fullName>
    </submittedName>
</protein>
<feature type="region of interest" description="Disordered" evidence="1">
    <location>
        <begin position="121"/>
        <end position="140"/>
    </location>
</feature>
<accession>A0A0H3M193</accession>
<evidence type="ECO:0000313" key="4">
    <source>
        <dbReference type="Proteomes" id="UP000001021"/>
    </source>
</evidence>
<evidence type="ECO:0000313" key="3">
    <source>
        <dbReference type="EMBL" id="CAI26980.1"/>
    </source>
</evidence>
<gene>
    <name evidence="3" type="ordered locus">ERWE_CDS_04860</name>
</gene>
<sequence>MISVQLYILKRLHLYFHIIKLYITEIIYVIVKVCIMVRLASFMQLELALTIISALLALLIISLITTSIVVWCTSVRNKGDKIQQQYCCSNPELSERFQESMVSLLNAISNRLDNMYPIHNSQEPKSDVVTSPKKLPSSNLNETSCCNNISNVDKRSFV</sequence>